<dbReference type="PANTHER" id="PTHR11306:SF68">
    <property type="entry name" value="NPC INTRACELLULAR CHOLESTEROL TRANSPORTER 2"/>
    <property type="match status" value="1"/>
</dbReference>
<dbReference type="InterPro" id="IPR033916">
    <property type="entry name" value="ML_Npc2-like"/>
</dbReference>
<dbReference type="InterPro" id="IPR039670">
    <property type="entry name" value="NPC2-like"/>
</dbReference>
<protein>
    <recommendedName>
        <fullName evidence="7">MD-2-related lipid-recognition domain-containing protein</fullName>
    </recommendedName>
</protein>
<evidence type="ECO:0000256" key="4">
    <source>
        <dbReference type="ARBA" id="ARBA00022729"/>
    </source>
</evidence>
<keyword evidence="4 6" id="KW-0732">Signal</keyword>
<dbReference type="InterPro" id="IPR014756">
    <property type="entry name" value="Ig_E-set"/>
</dbReference>
<evidence type="ECO:0000256" key="1">
    <source>
        <dbReference type="ARBA" id="ARBA00004613"/>
    </source>
</evidence>
<evidence type="ECO:0000256" key="5">
    <source>
        <dbReference type="ARBA" id="ARBA00023157"/>
    </source>
</evidence>
<reference evidence="8 9" key="1">
    <citation type="submission" date="2024-11" db="EMBL/GenBank/DDBJ databases">
        <title>Chromosome-level genome assembly of the freshwater bivalve Anodonta woodiana.</title>
        <authorList>
            <person name="Chen X."/>
        </authorList>
    </citation>
    <scope>NUCLEOTIDE SEQUENCE [LARGE SCALE GENOMIC DNA]</scope>
    <source>
        <strain evidence="8">MN2024</strain>
        <tissue evidence="8">Gills</tissue>
    </source>
</reference>
<evidence type="ECO:0000313" key="9">
    <source>
        <dbReference type="Proteomes" id="UP001634394"/>
    </source>
</evidence>
<evidence type="ECO:0000256" key="3">
    <source>
        <dbReference type="ARBA" id="ARBA00022525"/>
    </source>
</evidence>
<dbReference type="SUPFAM" id="SSF81296">
    <property type="entry name" value="E set domains"/>
    <property type="match status" value="1"/>
</dbReference>
<dbReference type="AlphaFoldDB" id="A0ABD3WGB3"/>
<comment type="subcellular location">
    <subcellularLocation>
        <location evidence="1">Secreted</location>
    </subcellularLocation>
</comment>
<dbReference type="Gene3D" id="2.60.40.770">
    <property type="match status" value="1"/>
</dbReference>
<keyword evidence="3" id="KW-0964">Secreted</keyword>
<dbReference type="EMBL" id="JBJQND010000006">
    <property type="protein sequence ID" value="KAL3872611.1"/>
    <property type="molecule type" value="Genomic_DNA"/>
</dbReference>
<evidence type="ECO:0000313" key="8">
    <source>
        <dbReference type="EMBL" id="KAL3872611.1"/>
    </source>
</evidence>
<dbReference type="FunFam" id="2.60.40.770:FF:000001">
    <property type="entry name" value="NPC intracellular cholesterol transporter 2"/>
    <property type="match status" value="1"/>
</dbReference>
<feature type="signal peptide" evidence="6">
    <location>
        <begin position="1"/>
        <end position="23"/>
    </location>
</feature>
<proteinExistence type="inferred from homology"/>
<gene>
    <name evidence="8" type="ORF">ACJMK2_035826</name>
</gene>
<keyword evidence="9" id="KW-1185">Reference proteome</keyword>
<dbReference type="Pfam" id="PF02221">
    <property type="entry name" value="E1_DerP2_DerF2"/>
    <property type="match status" value="1"/>
</dbReference>
<sequence>METEQCCITIFLGLIVCLTQIAAVPYKDCGSTGGKVNAVIVKGCETSDVCKLQRGTNVSIEVDFTSMEGSDKATSVVHGIIGGISVPFHLSNPDACTGCNLDCPLVNGKNYQFITSLTVLKEYPLIRLVVKWELQDANSHDIFCIELPAQIVD</sequence>
<keyword evidence="5" id="KW-1015">Disulfide bond</keyword>
<evidence type="ECO:0000256" key="6">
    <source>
        <dbReference type="SAM" id="SignalP"/>
    </source>
</evidence>
<organism evidence="8 9">
    <name type="scientific">Sinanodonta woodiana</name>
    <name type="common">Chinese pond mussel</name>
    <name type="synonym">Anodonta woodiana</name>
    <dbReference type="NCBI Taxonomy" id="1069815"/>
    <lineage>
        <taxon>Eukaryota</taxon>
        <taxon>Metazoa</taxon>
        <taxon>Spiralia</taxon>
        <taxon>Lophotrochozoa</taxon>
        <taxon>Mollusca</taxon>
        <taxon>Bivalvia</taxon>
        <taxon>Autobranchia</taxon>
        <taxon>Heteroconchia</taxon>
        <taxon>Palaeoheterodonta</taxon>
        <taxon>Unionida</taxon>
        <taxon>Unionoidea</taxon>
        <taxon>Unionidae</taxon>
        <taxon>Unioninae</taxon>
        <taxon>Sinanodonta</taxon>
    </lineage>
</organism>
<dbReference type="InterPro" id="IPR003172">
    <property type="entry name" value="ML_dom"/>
</dbReference>
<feature type="chain" id="PRO_5044814644" description="MD-2-related lipid-recognition domain-containing protein" evidence="6">
    <location>
        <begin position="24"/>
        <end position="153"/>
    </location>
</feature>
<name>A0ABD3WGB3_SINWO</name>
<dbReference type="CDD" id="cd00916">
    <property type="entry name" value="Npc2_like"/>
    <property type="match status" value="1"/>
</dbReference>
<comment type="caution">
    <text evidence="8">The sequence shown here is derived from an EMBL/GenBank/DDBJ whole genome shotgun (WGS) entry which is preliminary data.</text>
</comment>
<evidence type="ECO:0000256" key="2">
    <source>
        <dbReference type="ARBA" id="ARBA00006370"/>
    </source>
</evidence>
<evidence type="ECO:0000259" key="7">
    <source>
        <dbReference type="SMART" id="SM00737"/>
    </source>
</evidence>
<dbReference type="SMART" id="SM00737">
    <property type="entry name" value="ML"/>
    <property type="match status" value="1"/>
</dbReference>
<dbReference type="GO" id="GO:0005576">
    <property type="term" value="C:extracellular region"/>
    <property type="evidence" value="ECO:0007669"/>
    <property type="project" value="UniProtKB-SubCell"/>
</dbReference>
<comment type="similarity">
    <text evidence="2">Belongs to the NPC2 family.</text>
</comment>
<accession>A0ABD3WGB3</accession>
<feature type="domain" description="MD-2-related lipid-recognition" evidence="7">
    <location>
        <begin position="26"/>
        <end position="149"/>
    </location>
</feature>
<dbReference type="PANTHER" id="PTHR11306">
    <property type="entry name" value="NIEMANN PICK TYPE C2 PROTEIN NPC2-RELATED"/>
    <property type="match status" value="1"/>
</dbReference>
<dbReference type="Proteomes" id="UP001634394">
    <property type="component" value="Unassembled WGS sequence"/>
</dbReference>